<dbReference type="Proteomes" id="UP001630127">
    <property type="component" value="Unassembled WGS sequence"/>
</dbReference>
<keyword evidence="1" id="KW-0472">Membrane</keyword>
<keyword evidence="1" id="KW-1133">Transmembrane helix</keyword>
<organism evidence="2 3">
    <name type="scientific">Cinchona calisaya</name>
    <dbReference type="NCBI Taxonomy" id="153742"/>
    <lineage>
        <taxon>Eukaryota</taxon>
        <taxon>Viridiplantae</taxon>
        <taxon>Streptophyta</taxon>
        <taxon>Embryophyta</taxon>
        <taxon>Tracheophyta</taxon>
        <taxon>Spermatophyta</taxon>
        <taxon>Magnoliopsida</taxon>
        <taxon>eudicotyledons</taxon>
        <taxon>Gunneridae</taxon>
        <taxon>Pentapetalae</taxon>
        <taxon>asterids</taxon>
        <taxon>lamiids</taxon>
        <taxon>Gentianales</taxon>
        <taxon>Rubiaceae</taxon>
        <taxon>Cinchonoideae</taxon>
        <taxon>Cinchoneae</taxon>
        <taxon>Cinchona</taxon>
    </lineage>
</organism>
<feature type="transmembrane region" description="Helical" evidence="1">
    <location>
        <begin position="42"/>
        <end position="62"/>
    </location>
</feature>
<evidence type="ECO:0000313" key="3">
    <source>
        <dbReference type="Proteomes" id="UP001630127"/>
    </source>
</evidence>
<comment type="caution">
    <text evidence="2">The sequence shown here is derived from an EMBL/GenBank/DDBJ whole genome shotgun (WGS) entry which is preliminary data.</text>
</comment>
<keyword evidence="3" id="KW-1185">Reference proteome</keyword>
<evidence type="ECO:0000256" key="1">
    <source>
        <dbReference type="SAM" id="Phobius"/>
    </source>
</evidence>
<accession>A0ABD2YSY5</accession>
<gene>
    <name evidence="2" type="ORF">ACH5RR_029469</name>
</gene>
<sequence length="113" mass="12904">MEGEKACPPKQVLPLQCLRPVKYPTCLIIPSSTSTQARLCKLFKFLILAEAILHIFLGWLLLGFEALEDIDGRTVSKMPLFRRESRHHVLGEVQDDGHDFQVQQTLPHSHLFL</sequence>
<dbReference type="AlphaFoldDB" id="A0ABD2YSY5"/>
<name>A0ABD2YSY5_9GENT</name>
<keyword evidence="1" id="KW-0812">Transmembrane</keyword>
<evidence type="ECO:0000313" key="2">
    <source>
        <dbReference type="EMBL" id="KAL3510068.1"/>
    </source>
</evidence>
<protein>
    <submittedName>
        <fullName evidence="2">Uncharacterized protein</fullName>
    </submittedName>
</protein>
<dbReference type="EMBL" id="JBJUIK010000012">
    <property type="protein sequence ID" value="KAL3510068.1"/>
    <property type="molecule type" value="Genomic_DNA"/>
</dbReference>
<reference evidence="2 3" key="1">
    <citation type="submission" date="2024-11" db="EMBL/GenBank/DDBJ databases">
        <title>A near-complete genome assembly of Cinchona calisaya.</title>
        <authorList>
            <person name="Lian D.C."/>
            <person name="Zhao X.W."/>
            <person name="Wei L."/>
        </authorList>
    </citation>
    <scope>NUCLEOTIDE SEQUENCE [LARGE SCALE GENOMIC DNA]</scope>
    <source>
        <tissue evidence="2">Nenye</tissue>
    </source>
</reference>
<proteinExistence type="predicted"/>